<protein>
    <submittedName>
        <fullName evidence="1">Uncharacterized protein</fullName>
    </submittedName>
</protein>
<dbReference type="EMBL" id="JAWWNJ010000016">
    <property type="protein sequence ID" value="KAK7039999.1"/>
    <property type="molecule type" value="Genomic_DNA"/>
</dbReference>
<comment type="caution">
    <text evidence="1">The sequence shown here is derived from an EMBL/GenBank/DDBJ whole genome shotgun (WGS) entry which is preliminary data.</text>
</comment>
<evidence type="ECO:0000313" key="2">
    <source>
        <dbReference type="Proteomes" id="UP001362999"/>
    </source>
</evidence>
<sequence length="151" mass="16514">MSRIICAEGDCQQLSTISLFLPPPPHPSPTQTATTAATTAARCRRPSVYMISATQAFDRIDQIAADADVRWIEGTPSSRRLPTIPNIGSAMVLRSKGAEKRQRRGEGSDPFNSLASAHHLHAHFRLVPALRTSAVAASVFRVQYLHQDNIK</sequence>
<dbReference type="AlphaFoldDB" id="A0AAW0CQJ5"/>
<gene>
    <name evidence="1" type="ORF">R3P38DRAFT_3350033</name>
</gene>
<name>A0AAW0CQJ5_9AGAR</name>
<organism evidence="1 2">
    <name type="scientific">Favolaschia claudopus</name>
    <dbReference type="NCBI Taxonomy" id="2862362"/>
    <lineage>
        <taxon>Eukaryota</taxon>
        <taxon>Fungi</taxon>
        <taxon>Dikarya</taxon>
        <taxon>Basidiomycota</taxon>
        <taxon>Agaricomycotina</taxon>
        <taxon>Agaricomycetes</taxon>
        <taxon>Agaricomycetidae</taxon>
        <taxon>Agaricales</taxon>
        <taxon>Marasmiineae</taxon>
        <taxon>Mycenaceae</taxon>
        <taxon>Favolaschia</taxon>
    </lineage>
</organism>
<reference evidence="1 2" key="1">
    <citation type="journal article" date="2024" name="J Genomics">
        <title>Draft genome sequencing and assembly of Favolaschia claudopus CIRM-BRFM 2984 isolated from oak limbs.</title>
        <authorList>
            <person name="Navarro D."/>
            <person name="Drula E."/>
            <person name="Chaduli D."/>
            <person name="Cazenave R."/>
            <person name="Ahrendt S."/>
            <person name="Wang J."/>
            <person name="Lipzen A."/>
            <person name="Daum C."/>
            <person name="Barry K."/>
            <person name="Grigoriev I.V."/>
            <person name="Favel A."/>
            <person name="Rosso M.N."/>
            <person name="Martin F."/>
        </authorList>
    </citation>
    <scope>NUCLEOTIDE SEQUENCE [LARGE SCALE GENOMIC DNA]</scope>
    <source>
        <strain evidence="1 2">CIRM-BRFM 2984</strain>
    </source>
</reference>
<accession>A0AAW0CQJ5</accession>
<evidence type="ECO:0000313" key="1">
    <source>
        <dbReference type="EMBL" id="KAK7039999.1"/>
    </source>
</evidence>
<keyword evidence="2" id="KW-1185">Reference proteome</keyword>
<proteinExistence type="predicted"/>
<dbReference type="Proteomes" id="UP001362999">
    <property type="component" value="Unassembled WGS sequence"/>
</dbReference>